<evidence type="ECO:0000313" key="2">
    <source>
        <dbReference type="Proteomes" id="UP001172386"/>
    </source>
</evidence>
<sequence length="211" mass="23731">METILGILSRDYPEGEKKLRLLLRSPDIGRKFLSPNFVETATDVWHQSSLHEDIRTILKSAEDAADAEIQCLAPLEAQDDALSHVPPLSADSETLAMPVVDSPIRGFAVSNHFDSLPSETPELIDTYFRHIHCWFPVVERRDVLRILHSSNTHACLDLRDNGHRTCLWSLIALALASQKPSKEQSRVIEQYANLAQSEISVNNQTFEIGHI</sequence>
<dbReference type="EMBL" id="JAPDRQ010000352">
    <property type="protein sequence ID" value="KAJ9650346.1"/>
    <property type="molecule type" value="Genomic_DNA"/>
</dbReference>
<accession>A0ACC2ZRY0</accession>
<proteinExistence type="predicted"/>
<keyword evidence="2" id="KW-1185">Reference proteome</keyword>
<gene>
    <name evidence="1" type="ORF">H2198_010342</name>
</gene>
<dbReference type="Proteomes" id="UP001172386">
    <property type="component" value="Unassembled WGS sequence"/>
</dbReference>
<evidence type="ECO:0000313" key="1">
    <source>
        <dbReference type="EMBL" id="KAJ9650346.1"/>
    </source>
</evidence>
<reference evidence="1" key="1">
    <citation type="submission" date="2022-10" db="EMBL/GenBank/DDBJ databases">
        <title>Culturing micro-colonial fungi from biological soil crusts in the Mojave desert and describing Neophaeococcomyces mojavensis, and introducing the new genera and species Taxawa tesnikishii.</title>
        <authorList>
            <person name="Kurbessoian T."/>
            <person name="Stajich J.E."/>
        </authorList>
    </citation>
    <scope>NUCLEOTIDE SEQUENCE</scope>
    <source>
        <strain evidence="1">JES_112</strain>
    </source>
</reference>
<comment type="caution">
    <text evidence="1">The sequence shown here is derived from an EMBL/GenBank/DDBJ whole genome shotgun (WGS) entry which is preliminary data.</text>
</comment>
<organism evidence="1 2">
    <name type="scientific">Neophaeococcomyces mojaviensis</name>
    <dbReference type="NCBI Taxonomy" id="3383035"/>
    <lineage>
        <taxon>Eukaryota</taxon>
        <taxon>Fungi</taxon>
        <taxon>Dikarya</taxon>
        <taxon>Ascomycota</taxon>
        <taxon>Pezizomycotina</taxon>
        <taxon>Eurotiomycetes</taxon>
        <taxon>Chaetothyriomycetidae</taxon>
        <taxon>Chaetothyriales</taxon>
        <taxon>Chaetothyriales incertae sedis</taxon>
        <taxon>Neophaeococcomyces</taxon>
    </lineage>
</organism>
<name>A0ACC2ZRY0_9EURO</name>
<protein>
    <submittedName>
        <fullName evidence="1">Uncharacterized protein</fullName>
    </submittedName>
</protein>